<accession>A0A813BRW0</accession>
<feature type="region of interest" description="Disordered" evidence="1">
    <location>
        <begin position="1"/>
        <end position="33"/>
    </location>
</feature>
<protein>
    <submittedName>
        <fullName evidence="2">F5 protein</fullName>
    </submittedName>
</protein>
<proteinExistence type="predicted"/>
<evidence type="ECO:0000313" key="3">
    <source>
        <dbReference type="Proteomes" id="UP000601435"/>
    </source>
</evidence>
<name>A0A813BRW0_9DINO</name>
<dbReference type="OrthoDB" id="446910at2759"/>
<comment type="caution">
    <text evidence="2">The sequence shown here is derived from an EMBL/GenBank/DDBJ whole genome shotgun (WGS) entry which is preliminary data.</text>
</comment>
<dbReference type="EMBL" id="CAJNJA010077289">
    <property type="protein sequence ID" value="CAE7919828.1"/>
    <property type="molecule type" value="Genomic_DNA"/>
</dbReference>
<organism evidence="2 3">
    <name type="scientific">Symbiodinium necroappetens</name>
    <dbReference type="NCBI Taxonomy" id="1628268"/>
    <lineage>
        <taxon>Eukaryota</taxon>
        <taxon>Sar</taxon>
        <taxon>Alveolata</taxon>
        <taxon>Dinophyceae</taxon>
        <taxon>Suessiales</taxon>
        <taxon>Symbiodiniaceae</taxon>
        <taxon>Symbiodinium</taxon>
    </lineage>
</organism>
<gene>
    <name evidence="2" type="primary">F5</name>
    <name evidence="2" type="ORF">SNEC2469_LOCUS31652</name>
</gene>
<evidence type="ECO:0000313" key="2">
    <source>
        <dbReference type="EMBL" id="CAE7919828.1"/>
    </source>
</evidence>
<dbReference type="AlphaFoldDB" id="A0A813BRW0"/>
<feature type="non-terminal residue" evidence="2">
    <location>
        <position position="1"/>
    </location>
</feature>
<evidence type="ECO:0000256" key="1">
    <source>
        <dbReference type="SAM" id="MobiDB-lite"/>
    </source>
</evidence>
<keyword evidence="3" id="KW-1185">Reference proteome</keyword>
<dbReference type="Proteomes" id="UP000601435">
    <property type="component" value="Unassembled WGS sequence"/>
</dbReference>
<sequence>AKKKATGNDNETKKPPKKPVNFAGRANAKLNSGRTTVTDSKYWIRVIEEDQKQPEEDKRKVLLALSKQLAEGYVSQLKHYQGPIEAATDALDMKLIEGCKDEKSLQPLMTVLDTAVENYTTAVRPIRALFETLPAIMS</sequence>
<reference evidence="2" key="1">
    <citation type="submission" date="2021-02" db="EMBL/GenBank/DDBJ databases">
        <authorList>
            <person name="Dougan E. K."/>
            <person name="Rhodes N."/>
            <person name="Thang M."/>
            <person name="Chan C."/>
        </authorList>
    </citation>
    <scope>NUCLEOTIDE SEQUENCE</scope>
</reference>